<dbReference type="PANTHER" id="PTHR11136">
    <property type="entry name" value="FOLYLPOLYGLUTAMATE SYNTHASE-RELATED"/>
    <property type="match status" value="1"/>
</dbReference>
<dbReference type="GO" id="GO:0005737">
    <property type="term" value="C:cytoplasm"/>
    <property type="evidence" value="ECO:0007669"/>
    <property type="project" value="TreeGrafter"/>
</dbReference>
<dbReference type="PROSITE" id="PS01012">
    <property type="entry name" value="FOLYLPOLYGLU_SYNT_2"/>
    <property type="match status" value="1"/>
</dbReference>
<keyword evidence="6" id="KW-0460">Magnesium</keyword>
<dbReference type="SUPFAM" id="SSF53244">
    <property type="entry name" value="MurD-like peptide ligases, peptide-binding domain"/>
    <property type="match status" value="1"/>
</dbReference>
<sequence>MPDHAHSSDPAVQTQLDRLSALSPGRDVLGLERIAEICARLGNPQDCLPRTFHVAGTNGKGSTCAFLRAILEASGRKVHSYTSPHLVRFNERIRLAGTLIDDALLASLLEEVLDTAADLRASFFEVTTAAAFLAFARTPADDCIIEVGLGGRLDATNIIPAPAACGIASLGIDHEAFLLAPEAGTPQEPATRIAWEKAGIIKPGTRVATLSYPPAVVEVIEARASAAGAPLFVEGSGWQVDPEGDGFRWSSASLGAVGETLFPRMAGPHQRRNAGLAIAMSRLAEPRPADTDVVRGIAGTFWPGRMQLLGSGPLTAAMSGEQNIWIDGGHNLDAALQLADFLGQTLARREPVDLVLGMLANKDAAGFLALLAPHVGRLVAVPIPGHEHHTPADLVGIARDSGIAQASAQGDLPSALRALAADSPARNILIGGSLYLVGQALELNEEFPS</sequence>
<dbReference type="PATRIC" id="fig|33050.5.peg.1819"/>
<dbReference type="SUPFAM" id="SSF53623">
    <property type="entry name" value="MurD-like peptide ligases, catalytic domain"/>
    <property type="match status" value="1"/>
</dbReference>
<name>A0A0N9ULI3_SPHMC</name>
<dbReference type="GO" id="GO:0046872">
    <property type="term" value="F:metal ion binding"/>
    <property type="evidence" value="ECO:0007669"/>
    <property type="project" value="UniProtKB-KW"/>
</dbReference>
<evidence type="ECO:0000256" key="4">
    <source>
        <dbReference type="ARBA" id="ARBA00022741"/>
    </source>
</evidence>
<evidence type="ECO:0000313" key="8">
    <source>
        <dbReference type="EMBL" id="ALH80453.1"/>
    </source>
</evidence>
<dbReference type="Gene3D" id="3.40.1190.10">
    <property type="entry name" value="Mur-like, catalytic domain"/>
    <property type="match status" value="1"/>
</dbReference>
<dbReference type="InterPro" id="IPR018109">
    <property type="entry name" value="Folylpolyglutamate_synth_CS"/>
</dbReference>
<dbReference type="GO" id="GO:0005524">
    <property type="term" value="F:ATP binding"/>
    <property type="evidence" value="ECO:0007669"/>
    <property type="project" value="UniProtKB-KW"/>
</dbReference>
<dbReference type="OrthoDB" id="9809356at2"/>
<organism evidence="8 9">
    <name type="scientific">Sphingopyxis macrogoltabida</name>
    <name type="common">Sphingomonas macrogoltabidus</name>
    <dbReference type="NCBI Taxonomy" id="33050"/>
    <lineage>
        <taxon>Bacteria</taxon>
        <taxon>Pseudomonadati</taxon>
        <taxon>Pseudomonadota</taxon>
        <taxon>Alphaproteobacteria</taxon>
        <taxon>Sphingomonadales</taxon>
        <taxon>Sphingomonadaceae</taxon>
        <taxon>Sphingopyxis</taxon>
    </lineage>
</organism>
<gene>
    <name evidence="8" type="ORF">AN936_08750</name>
</gene>
<evidence type="ECO:0000256" key="3">
    <source>
        <dbReference type="ARBA" id="ARBA00022723"/>
    </source>
</evidence>
<evidence type="ECO:0000256" key="7">
    <source>
        <dbReference type="PIRNR" id="PIRNR001563"/>
    </source>
</evidence>
<keyword evidence="5 7" id="KW-0067">ATP-binding</keyword>
<evidence type="ECO:0000256" key="5">
    <source>
        <dbReference type="ARBA" id="ARBA00022840"/>
    </source>
</evidence>
<proteinExistence type="inferred from homology"/>
<protein>
    <submittedName>
        <fullName evidence="8">Bifunctional folylpolyglutamate synthase/dihydrofolate synthase</fullName>
    </submittedName>
</protein>
<evidence type="ECO:0000256" key="2">
    <source>
        <dbReference type="ARBA" id="ARBA00022598"/>
    </source>
</evidence>
<dbReference type="PIRSF" id="PIRSF001563">
    <property type="entry name" value="Folylpolyglu_synth"/>
    <property type="match status" value="1"/>
</dbReference>
<dbReference type="InterPro" id="IPR036565">
    <property type="entry name" value="Mur-like_cat_sf"/>
</dbReference>
<reference evidence="8 9" key="1">
    <citation type="journal article" date="2015" name="Genome Announc.">
        <title>Complete Genome Sequence of Polypropylene Glycol- and Polyethylene Glycol-Degrading Sphingopyxis macrogoltabida Strain EY-1.</title>
        <authorList>
            <person name="Ohtsubo Y."/>
            <person name="Nagata Y."/>
            <person name="Numata M."/>
            <person name="Tsuchikane K."/>
            <person name="Hosoyama A."/>
            <person name="Yamazoe A."/>
            <person name="Tsuda M."/>
            <person name="Fujita N."/>
            <person name="Kawai F."/>
        </authorList>
    </citation>
    <scope>NUCLEOTIDE SEQUENCE [LARGE SCALE GENOMIC DNA]</scope>
    <source>
        <strain evidence="8 9">EY-1</strain>
    </source>
</reference>
<comment type="similarity">
    <text evidence="1 7">Belongs to the folylpolyglutamate synthase family.</text>
</comment>
<dbReference type="EMBL" id="CP012700">
    <property type="protein sequence ID" value="ALH80453.1"/>
    <property type="molecule type" value="Genomic_DNA"/>
</dbReference>
<evidence type="ECO:0000256" key="1">
    <source>
        <dbReference type="ARBA" id="ARBA00008276"/>
    </source>
</evidence>
<evidence type="ECO:0000313" key="9">
    <source>
        <dbReference type="Proteomes" id="UP000058074"/>
    </source>
</evidence>
<dbReference type="KEGG" id="smag:AN936_08750"/>
<dbReference type="InterPro" id="IPR001645">
    <property type="entry name" value="Folylpolyglutamate_synth"/>
</dbReference>
<accession>A0A0N9ULI3</accession>
<dbReference type="NCBIfam" id="TIGR01499">
    <property type="entry name" value="folC"/>
    <property type="match status" value="1"/>
</dbReference>
<dbReference type="GO" id="GO:0008841">
    <property type="term" value="F:dihydrofolate synthase activity"/>
    <property type="evidence" value="ECO:0007669"/>
    <property type="project" value="TreeGrafter"/>
</dbReference>
<dbReference type="PANTHER" id="PTHR11136:SF0">
    <property type="entry name" value="DIHYDROFOLATE SYNTHETASE-RELATED"/>
    <property type="match status" value="1"/>
</dbReference>
<dbReference type="Gene3D" id="3.90.190.20">
    <property type="entry name" value="Mur ligase, C-terminal domain"/>
    <property type="match status" value="1"/>
</dbReference>
<dbReference type="Proteomes" id="UP000058074">
    <property type="component" value="Chromosome"/>
</dbReference>
<dbReference type="GO" id="GO:0004326">
    <property type="term" value="F:tetrahydrofolylpolyglutamate synthase activity"/>
    <property type="evidence" value="ECO:0007669"/>
    <property type="project" value="InterPro"/>
</dbReference>
<keyword evidence="4 7" id="KW-0547">Nucleotide-binding</keyword>
<dbReference type="RefSeq" id="WP_054587815.1">
    <property type="nucleotide sequence ID" value="NZ_CP012700.1"/>
</dbReference>
<evidence type="ECO:0000256" key="6">
    <source>
        <dbReference type="ARBA" id="ARBA00022842"/>
    </source>
</evidence>
<keyword evidence="3" id="KW-0479">Metal-binding</keyword>
<dbReference type="InterPro" id="IPR036615">
    <property type="entry name" value="Mur_ligase_C_dom_sf"/>
</dbReference>
<dbReference type="AlphaFoldDB" id="A0A0N9ULI3"/>
<keyword evidence="2 7" id="KW-0436">Ligase</keyword>